<reference evidence="1" key="1">
    <citation type="journal article" date="2020" name="mSystems">
        <title>Genome- and Community-Level Interaction Insights into Carbon Utilization and Element Cycling Functions of Hydrothermarchaeota in Hydrothermal Sediment.</title>
        <authorList>
            <person name="Zhou Z."/>
            <person name="Liu Y."/>
            <person name="Xu W."/>
            <person name="Pan J."/>
            <person name="Luo Z.H."/>
            <person name="Li M."/>
        </authorList>
    </citation>
    <scope>NUCLEOTIDE SEQUENCE [LARGE SCALE GENOMIC DNA]</scope>
    <source>
        <strain evidence="1">SpSt-548</strain>
    </source>
</reference>
<sequence length="79" mass="8100">MSEDCCAPTVPTMILACAGGSNVGQLSNQAAVELTQEGFGTLFCLAGIGAHLSGFVQSARDIPQLVVIPGATHQIFIPK</sequence>
<evidence type="ECO:0000313" key="1">
    <source>
        <dbReference type="EMBL" id="HGS04977.1"/>
    </source>
</evidence>
<dbReference type="EMBL" id="DSXI01000257">
    <property type="protein sequence ID" value="HGS04977.1"/>
    <property type="molecule type" value="Genomic_DNA"/>
</dbReference>
<organism evidence="1">
    <name type="scientific">Desulfobacca acetoxidans</name>
    <dbReference type="NCBI Taxonomy" id="60893"/>
    <lineage>
        <taxon>Bacteria</taxon>
        <taxon>Pseudomonadati</taxon>
        <taxon>Thermodesulfobacteriota</taxon>
        <taxon>Desulfobaccia</taxon>
        <taxon>Desulfobaccales</taxon>
        <taxon>Desulfobaccaceae</taxon>
        <taxon>Desulfobacca</taxon>
    </lineage>
</organism>
<name>A0A7V4G7U7_9BACT</name>
<accession>A0A7V4G7U7</accession>
<dbReference type="InterPro" id="IPR014958">
    <property type="entry name" value="DGC"/>
</dbReference>
<dbReference type="Pfam" id="PF08859">
    <property type="entry name" value="DGC"/>
    <property type="match status" value="1"/>
</dbReference>
<gene>
    <name evidence="1" type="ORF">ENT08_04450</name>
</gene>
<comment type="caution">
    <text evidence="1">The sequence shown here is derived from an EMBL/GenBank/DDBJ whole genome shotgun (WGS) entry which is preliminary data.</text>
</comment>
<protein>
    <submittedName>
        <fullName evidence="1">Uncharacterized protein</fullName>
    </submittedName>
</protein>
<proteinExistence type="predicted"/>
<dbReference type="AlphaFoldDB" id="A0A7V4G7U7"/>